<protein>
    <submittedName>
        <fullName evidence="1">Uncharacterized protein</fullName>
    </submittedName>
</protein>
<dbReference type="Proteomes" id="UP000320806">
    <property type="component" value="Unassembled WGS sequence"/>
</dbReference>
<keyword evidence="2" id="KW-1185">Reference proteome</keyword>
<sequence>MKKIAKFALAATLVGGVGAPTAVFVADQASAESA</sequence>
<organism evidence="1 2">
    <name type="scientific">Yimella lutea</name>
    <dbReference type="NCBI Taxonomy" id="587872"/>
    <lineage>
        <taxon>Bacteria</taxon>
        <taxon>Bacillati</taxon>
        <taxon>Actinomycetota</taxon>
        <taxon>Actinomycetes</taxon>
        <taxon>Micrococcales</taxon>
        <taxon>Dermacoccaceae</taxon>
        <taxon>Yimella</taxon>
    </lineage>
</organism>
<proteinExistence type="predicted"/>
<evidence type="ECO:0000313" key="1">
    <source>
        <dbReference type="EMBL" id="TQJ13122.1"/>
    </source>
</evidence>
<name>A0A542ECR6_9MICO</name>
<evidence type="ECO:0000313" key="2">
    <source>
        <dbReference type="Proteomes" id="UP000320806"/>
    </source>
</evidence>
<dbReference type="EMBL" id="VFMO01000001">
    <property type="protein sequence ID" value="TQJ13122.1"/>
    <property type="molecule type" value="Genomic_DNA"/>
</dbReference>
<dbReference type="AlphaFoldDB" id="A0A542ECR6"/>
<comment type="caution">
    <text evidence="1">The sequence shown here is derived from an EMBL/GenBank/DDBJ whole genome shotgun (WGS) entry which is preliminary data.</text>
</comment>
<reference evidence="1 2" key="1">
    <citation type="submission" date="2019-06" db="EMBL/GenBank/DDBJ databases">
        <title>Sequencing the genomes of 1000 actinobacteria strains.</title>
        <authorList>
            <person name="Klenk H.-P."/>
        </authorList>
    </citation>
    <scope>NUCLEOTIDE SEQUENCE [LARGE SCALE GENOMIC DNA]</scope>
    <source>
        <strain evidence="1 2">DSM 19828</strain>
    </source>
</reference>
<accession>A0A542ECR6</accession>
<gene>
    <name evidence="1" type="ORF">FB459_0519</name>
</gene>